<reference evidence="2 3" key="1">
    <citation type="submission" date="2016-11" db="EMBL/GenBank/DDBJ databases">
        <authorList>
            <person name="Jaros S."/>
            <person name="Januszkiewicz K."/>
            <person name="Wedrychowicz H."/>
        </authorList>
    </citation>
    <scope>NUCLEOTIDE SEQUENCE [LARGE SCALE GENOMIC DNA]</scope>
    <source>
        <strain evidence="2 3">NF2</strain>
    </source>
</reference>
<sequence length="113" mass="12384">MADRLGEIRVADQVIAIIAGVAVEEVLEVTVRSGGIYQDLAKKLNGGAKGITVSVIDDRVTIDMRVSVRYGAQIHRVCHVLQEKVKEAVETLTGLYVEAVNVRVETIELLRNE</sequence>
<dbReference type="AlphaFoldDB" id="A0A220MF92"/>
<dbReference type="RefSeq" id="WP_088907070.1">
    <property type="nucleotide sequence ID" value="NZ_CP018145.1"/>
</dbReference>
<dbReference type="KEGG" id="bfm:BP422_06505"/>
<evidence type="ECO:0000313" key="3">
    <source>
        <dbReference type="Proteomes" id="UP000197781"/>
    </source>
</evidence>
<dbReference type="Pfam" id="PF03780">
    <property type="entry name" value="Asp23"/>
    <property type="match status" value="1"/>
</dbReference>
<dbReference type="Proteomes" id="UP000197781">
    <property type="component" value="Chromosome"/>
</dbReference>
<evidence type="ECO:0000313" key="2">
    <source>
        <dbReference type="EMBL" id="ASJ53230.1"/>
    </source>
</evidence>
<dbReference type="InterPro" id="IPR005531">
    <property type="entry name" value="Asp23"/>
</dbReference>
<dbReference type="EMBL" id="CP018145">
    <property type="protein sequence ID" value="ASJ53230.1"/>
    <property type="molecule type" value="Genomic_DNA"/>
</dbReference>
<gene>
    <name evidence="2" type="ORF">BP422_06505</name>
</gene>
<organism evidence="2 3">
    <name type="scientific">Brevibacillus formosus</name>
    <dbReference type="NCBI Taxonomy" id="54913"/>
    <lineage>
        <taxon>Bacteria</taxon>
        <taxon>Bacillati</taxon>
        <taxon>Bacillota</taxon>
        <taxon>Bacilli</taxon>
        <taxon>Bacillales</taxon>
        <taxon>Paenibacillaceae</taxon>
        <taxon>Brevibacillus</taxon>
    </lineage>
</organism>
<accession>A0A220MF92</accession>
<comment type="similarity">
    <text evidence="1">Belongs to the asp23 family.</text>
</comment>
<protein>
    <recommendedName>
        <fullName evidence="4">Asp23/Gls24 family envelope stress response protein</fullName>
    </recommendedName>
</protein>
<evidence type="ECO:0008006" key="4">
    <source>
        <dbReference type="Google" id="ProtNLM"/>
    </source>
</evidence>
<dbReference type="PANTHER" id="PTHR34297:SF1">
    <property type="entry name" value="ASP23_GLS24 FAMILY ENVELOPE STRESS RESPONSE PROTEIN"/>
    <property type="match status" value="1"/>
</dbReference>
<evidence type="ECO:0000256" key="1">
    <source>
        <dbReference type="ARBA" id="ARBA00005721"/>
    </source>
</evidence>
<name>A0A220MF92_9BACL</name>
<dbReference type="PANTHER" id="PTHR34297">
    <property type="entry name" value="HYPOTHETICAL CYTOSOLIC PROTEIN-RELATED"/>
    <property type="match status" value="1"/>
</dbReference>
<proteinExistence type="inferred from homology"/>